<evidence type="ECO:0000313" key="1">
    <source>
        <dbReference type="EMBL" id="GAA2663470.1"/>
    </source>
</evidence>
<keyword evidence="2" id="KW-1185">Reference proteome</keyword>
<evidence type="ECO:0008006" key="3">
    <source>
        <dbReference type="Google" id="ProtNLM"/>
    </source>
</evidence>
<name>A0ABN3RXU3_9ACTN</name>
<reference evidence="1 2" key="1">
    <citation type="journal article" date="2019" name="Int. J. Syst. Evol. Microbiol.">
        <title>The Global Catalogue of Microorganisms (GCM) 10K type strain sequencing project: providing services to taxonomists for standard genome sequencing and annotation.</title>
        <authorList>
            <consortium name="The Broad Institute Genomics Platform"/>
            <consortium name="The Broad Institute Genome Sequencing Center for Infectious Disease"/>
            <person name="Wu L."/>
            <person name="Ma J."/>
        </authorList>
    </citation>
    <scope>NUCLEOTIDE SEQUENCE [LARGE SCALE GENOMIC DNA]</scope>
    <source>
        <strain evidence="1 2">JCM 16374</strain>
    </source>
</reference>
<dbReference type="InterPro" id="IPR014710">
    <property type="entry name" value="RmlC-like_jellyroll"/>
</dbReference>
<organism evidence="1 2">
    <name type="scientific">Streptomyces lunalinharesii</name>
    <dbReference type="NCBI Taxonomy" id="333384"/>
    <lineage>
        <taxon>Bacteria</taxon>
        <taxon>Bacillati</taxon>
        <taxon>Actinomycetota</taxon>
        <taxon>Actinomycetes</taxon>
        <taxon>Kitasatosporales</taxon>
        <taxon>Streptomycetaceae</taxon>
        <taxon>Streptomyces</taxon>
    </lineage>
</organism>
<comment type="caution">
    <text evidence="1">The sequence shown here is derived from an EMBL/GenBank/DDBJ whole genome shotgun (WGS) entry which is preliminary data.</text>
</comment>
<dbReference type="Gene3D" id="2.60.120.10">
    <property type="entry name" value="Jelly Rolls"/>
    <property type="match status" value="1"/>
</dbReference>
<protein>
    <recommendedName>
        <fullName evidence="3">Cupin</fullName>
    </recommendedName>
</protein>
<sequence length="84" mass="8775">MQVGAFQAHVAVDADAREQGDLLAAQARHAPAAPEGRQSRLLRVVRASAGETIKCPAGEAHWHGPTDTHFMAHLALVVGDGTGD</sequence>
<dbReference type="Proteomes" id="UP001500994">
    <property type="component" value="Unassembled WGS sequence"/>
</dbReference>
<accession>A0ABN3RXU3</accession>
<dbReference type="EMBL" id="BAAARK010000009">
    <property type="protein sequence ID" value="GAA2663470.1"/>
    <property type="molecule type" value="Genomic_DNA"/>
</dbReference>
<gene>
    <name evidence="1" type="ORF">GCM10009864_34520</name>
</gene>
<evidence type="ECO:0000313" key="2">
    <source>
        <dbReference type="Proteomes" id="UP001500994"/>
    </source>
</evidence>
<proteinExistence type="predicted"/>